<accession>A0A1M7GXK2</accession>
<dbReference type="InterPro" id="IPR016181">
    <property type="entry name" value="Acyl_CoA_acyltransferase"/>
</dbReference>
<dbReference type="InterPro" id="IPR000182">
    <property type="entry name" value="GNAT_dom"/>
</dbReference>
<evidence type="ECO:0000259" key="1">
    <source>
        <dbReference type="PROSITE" id="PS51186"/>
    </source>
</evidence>
<organism evidence="2 3">
    <name type="scientific">Roseibium suaedae</name>
    <dbReference type="NCBI Taxonomy" id="735517"/>
    <lineage>
        <taxon>Bacteria</taxon>
        <taxon>Pseudomonadati</taxon>
        <taxon>Pseudomonadota</taxon>
        <taxon>Alphaproteobacteria</taxon>
        <taxon>Hyphomicrobiales</taxon>
        <taxon>Stappiaceae</taxon>
        <taxon>Roseibium</taxon>
    </lineage>
</organism>
<gene>
    <name evidence="2" type="ORF">SAMN05444272_2050</name>
</gene>
<dbReference type="CDD" id="cd04301">
    <property type="entry name" value="NAT_SF"/>
    <property type="match status" value="1"/>
</dbReference>
<reference evidence="2 3" key="1">
    <citation type="submission" date="2016-11" db="EMBL/GenBank/DDBJ databases">
        <authorList>
            <person name="Jaros S."/>
            <person name="Januszkiewicz K."/>
            <person name="Wedrychowicz H."/>
        </authorList>
    </citation>
    <scope>NUCLEOTIDE SEQUENCE [LARGE SCALE GENOMIC DNA]</scope>
    <source>
        <strain evidence="2 3">DSM 22153</strain>
    </source>
</reference>
<dbReference type="AlphaFoldDB" id="A0A1M7GXK2"/>
<feature type="domain" description="N-acetyltransferase" evidence="1">
    <location>
        <begin position="19"/>
        <end position="161"/>
    </location>
</feature>
<sequence length="161" mass="17895">MSGMTKLATLPEGLHGLWAAFDDLSARQVHGLLKMRQDVFMLEQNCLFPEIDGKDPEALHFLLMQEDGVVSAAVRIFLADDAGLETRIGRVVVSKAWRGKRLGDYLMAEAVKKVGELRPGQPIHLSAQAHLEAFYAGFGFQRSSDLYLEDGIEHVDMIRPS</sequence>
<name>A0A1M7GXK2_9HYPH</name>
<dbReference type="EMBL" id="FRBW01000002">
    <property type="protein sequence ID" value="SHM20985.1"/>
    <property type="molecule type" value="Genomic_DNA"/>
</dbReference>
<dbReference type="STRING" id="735517.SAMN05444272_2050"/>
<dbReference type="PROSITE" id="PS51186">
    <property type="entry name" value="GNAT"/>
    <property type="match status" value="1"/>
</dbReference>
<dbReference type="RefSeq" id="WP_328586295.1">
    <property type="nucleotide sequence ID" value="NZ_FRBW01000002.1"/>
</dbReference>
<protein>
    <submittedName>
        <fullName evidence="2">ElaA protein</fullName>
    </submittedName>
</protein>
<evidence type="ECO:0000313" key="3">
    <source>
        <dbReference type="Proteomes" id="UP000186002"/>
    </source>
</evidence>
<dbReference type="Gene3D" id="3.40.630.30">
    <property type="match status" value="1"/>
</dbReference>
<dbReference type="Pfam" id="PF13673">
    <property type="entry name" value="Acetyltransf_10"/>
    <property type="match status" value="1"/>
</dbReference>
<dbReference type="Proteomes" id="UP000186002">
    <property type="component" value="Unassembled WGS sequence"/>
</dbReference>
<keyword evidence="3" id="KW-1185">Reference proteome</keyword>
<proteinExistence type="predicted"/>
<dbReference type="GO" id="GO:0016747">
    <property type="term" value="F:acyltransferase activity, transferring groups other than amino-acyl groups"/>
    <property type="evidence" value="ECO:0007669"/>
    <property type="project" value="InterPro"/>
</dbReference>
<evidence type="ECO:0000313" key="2">
    <source>
        <dbReference type="EMBL" id="SHM20985.1"/>
    </source>
</evidence>
<dbReference type="SUPFAM" id="SSF55729">
    <property type="entry name" value="Acyl-CoA N-acyltransferases (Nat)"/>
    <property type="match status" value="1"/>
</dbReference>